<sequence length="58" mass="6395">APKAKHEKQEQERCTLVSPSLSKCLDAVLPEDLVIFPLIVFVRPVTWCTSVGDANAPF</sequence>
<evidence type="ECO:0000313" key="1">
    <source>
        <dbReference type="EMBL" id="KAL3502259.1"/>
    </source>
</evidence>
<gene>
    <name evidence="1" type="ORF">ACH5RR_036708</name>
</gene>
<accession>A0ABD2Y423</accession>
<reference evidence="1 2" key="1">
    <citation type="submission" date="2024-11" db="EMBL/GenBank/DDBJ databases">
        <title>A near-complete genome assembly of Cinchona calisaya.</title>
        <authorList>
            <person name="Lian D.C."/>
            <person name="Zhao X.W."/>
            <person name="Wei L."/>
        </authorList>
    </citation>
    <scope>NUCLEOTIDE SEQUENCE [LARGE SCALE GENOMIC DNA]</scope>
    <source>
        <tissue evidence="1">Nenye</tissue>
    </source>
</reference>
<dbReference type="AlphaFoldDB" id="A0ABD2Y423"/>
<protein>
    <submittedName>
        <fullName evidence="1">Uncharacterized protein</fullName>
    </submittedName>
</protein>
<evidence type="ECO:0000313" key="2">
    <source>
        <dbReference type="Proteomes" id="UP001630127"/>
    </source>
</evidence>
<keyword evidence="2" id="KW-1185">Reference proteome</keyword>
<proteinExistence type="predicted"/>
<organism evidence="1 2">
    <name type="scientific">Cinchona calisaya</name>
    <dbReference type="NCBI Taxonomy" id="153742"/>
    <lineage>
        <taxon>Eukaryota</taxon>
        <taxon>Viridiplantae</taxon>
        <taxon>Streptophyta</taxon>
        <taxon>Embryophyta</taxon>
        <taxon>Tracheophyta</taxon>
        <taxon>Spermatophyta</taxon>
        <taxon>Magnoliopsida</taxon>
        <taxon>eudicotyledons</taxon>
        <taxon>Gunneridae</taxon>
        <taxon>Pentapetalae</taxon>
        <taxon>asterids</taxon>
        <taxon>lamiids</taxon>
        <taxon>Gentianales</taxon>
        <taxon>Rubiaceae</taxon>
        <taxon>Cinchonoideae</taxon>
        <taxon>Cinchoneae</taxon>
        <taxon>Cinchona</taxon>
    </lineage>
</organism>
<name>A0ABD2Y423_9GENT</name>
<comment type="caution">
    <text evidence="1">The sequence shown here is derived from an EMBL/GenBank/DDBJ whole genome shotgun (WGS) entry which is preliminary data.</text>
</comment>
<feature type="non-terminal residue" evidence="1">
    <location>
        <position position="1"/>
    </location>
</feature>
<dbReference type="Proteomes" id="UP001630127">
    <property type="component" value="Unassembled WGS sequence"/>
</dbReference>
<dbReference type="EMBL" id="JBJUIK010000015">
    <property type="protein sequence ID" value="KAL3502259.1"/>
    <property type="molecule type" value="Genomic_DNA"/>
</dbReference>